<evidence type="ECO:0000313" key="2">
    <source>
        <dbReference type="EMBL" id="MEX6632513.1"/>
    </source>
</evidence>
<keyword evidence="1" id="KW-0812">Transmembrane</keyword>
<keyword evidence="1" id="KW-1133">Transmembrane helix</keyword>
<accession>A0ABV3Z1X1</accession>
<protein>
    <submittedName>
        <fullName evidence="2">Uncharacterized protein</fullName>
    </submittedName>
</protein>
<reference evidence="2 3" key="1">
    <citation type="submission" date="2024-05" db="EMBL/GenBank/DDBJ databases">
        <title>Three bacterial strains, DH-69, EH-24, and ECK-19 isolated from coastal sediments.</title>
        <authorList>
            <person name="Ye Y.-Q."/>
            <person name="Du Z.-J."/>
        </authorList>
    </citation>
    <scope>NUCLEOTIDE SEQUENCE [LARGE SCALE GENOMIC DNA]</scope>
    <source>
        <strain evidence="2 3">ECK-19</strain>
    </source>
</reference>
<sequence>MILRRITEHVKAQNWFAVFLDFIIVVVGVFIGIQVANWNDAQQSNAQVADLMTRMVSEATTTRSEMARYKEFHQEIYNNAFQLALALKDKETCIAMGDELTILIIGISDFPPPRFSLSNAEQAMETGSMAHIQSAGVRTGIQTITDEMEFIDRQWQRYVSVKQNANQEAHRAAGVSLTGRGEMDWGASVGYDANSYELLTPENICGDTEIVALAANVAVLQKIYVNYLREVEKALDDYLATLSEGIEEQ</sequence>
<keyword evidence="3" id="KW-1185">Reference proteome</keyword>
<gene>
    <name evidence="2" type="ORF">ABFZ84_03035</name>
</gene>
<comment type="caution">
    <text evidence="2">The sequence shown here is derived from an EMBL/GenBank/DDBJ whole genome shotgun (WGS) entry which is preliminary data.</text>
</comment>
<evidence type="ECO:0000313" key="3">
    <source>
        <dbReference type="Proteomes" id="UP001560685"/>
    </source>
</evidence>
<name>A0ABV3Z1X1_9PROT</name>
<dbReference type="Proteomes" id="UP001560685">
    <property type="component" value="Unassembled WGS sequence"/>
</dbReference>
<evidence type="ECO:0000256" key="1">
    <source>
        <dbReference type="SAM" id="Phobius"/>
    </source>
</evidence>
<dbReference type="RefSeq" id="WP_369312437.1">
    <property type="nucleotide sequence ID" value="NZ_JBEHZE010000001.1"/>
</dbReference>
<keyword evidence="1" id="KW-0472">Membrane</keyword>
<feature type="transmembrane region" description="Helical" evidence="1">
    <location>
        <begin position="12"/>
        <end position="33"/>
    </location>
</feature>
<proteinExistence type="predicted"/>
<organism evidence="2 3">
    <name type="scientific">Hyphococcus lacteus</name>
    <dbReference type="NCBI Taxonomy" id="3143536"/>
    <lineage>
        <taxon>Bacteria</taxon>
        <taxon>Pseudomonadati</taxon>
        <taxon>Pseudomonadota</taxon>
        <taxon>Alphaproteobacteria</taxon>
        <taxon>Parvularculales</taxon>
        <taxon>Parvularculaceae</taxon>
        <taxon>Hyphococcus</taxon>
    </lineage>
</organism>
<dbReference type="EMBL" id="JBEHZE010000001">
    <property type="protein sequence ID" value="MEX6632513.1"/>
    <property type="molecule type" value="Genomic_DNA"/>
</dbReference>